<dbReference type="EC" id="1.14.99.29" evidence="9"/>
<keyword evidence="7 9" id="KW-0503">Monooxygenase</keyword>
<keyword evidence="5 9" id="KW-0560">Oxidoreductase</keyword>
<evidence type="ECO:0000256" key="3">
    <source>
        <dbReference type="ARBA" id="ARBA00022723"/>
    </source>
</evidence>
<evidence type="ECO:0000256" key="6">
    <source>
        <dbReference type="ARBA" id="ARBA00023004"/>
    </source>
</evidence>
<dbReference type="HAMAP" id="MF_03101">
    <property type="entry name" value="Deoxyhypusine_hydroxylase"/>
    <property type="match status" value="1"/>
</dbReference>
<comment type="cofactor">
    <cofactor evidence="9">
        <name>Fe(2+)</name>
        <dbReference type="ChEBI" id="CHEBI:29033"/>
    </cofactor>
    <text evidence="9">Binds 2 Fe(2+) ions per subunit.</text>
</comment>
<feature type="binding site" evidence="9">
    <location>
        <position position="289"/>
    </location>
    <ligand>
        <name>Fe cation</name>
        <dbReference type="ChEBI" id="CHEBI:24875"/>
        <label>2</label>
    </ligand>
</feature>
<dbReference type="EMBL" id="BNJQ01000017">
    <property type="protein sequence ID" value="GHP07671.1"/>
    <property type="molecule type" value="Genomic_DNA"/>
</dbReference>
<feature type="binding site" evidence="9">
    <location>
        <position position="109"/>
    </location>
    <ligand>
        <name>Fe cation</name>
        <dbReference type="ChEBI" id="CHEBI:24875"/>
        <label>1</label>
    </ligand>
</feature>
<dbReference type="InterPro" id="IPR027517">
    <property type="entry name" value="Deoxyhypusine_hydroxylase"/>
</dbReference>
<dbReference type="GO" id="GO:0019135">
    <property type="term" value="F:deoxyhypusine monooxygenase activity"/>
    <property type="evidence" value="ECO:0007669"/>
    <property type="project" value="UniProtKB-UniRule"/>
</dbReference>
<dbReference type="InterPro" id="IPR011989">
    <property type="entry name" value="ARM-like"/>
</dbReference>
<name>A0A830HQF7_9CHLO</name>
<dbReference type="Pfam" id="PF03130">
    <property type="entry name" value="HEAT_PBS"/>
    <property type="match status" value="1"/>
</dbReference>
<feature type="binding site" evidence="9">
    <location>
        <position position="77"/>
    </location>
    <ligand>
        <name>Fe cation</name>
        <dbReference type="ChEBI" id="CHEBI:24875"/>
        <label>1</label>
    </ligand>
</feature>
<comment type="caution">
    <text evidence="11">The sequence shown here is derived from an EMBL/GenBank/DDBJ whole genome shotgun (WGS) entry which is preliminary data.</text>
</comment>
<reference evidence="11" key="1">
    <citation type="submission" date="2020-10" db="EMBL/GenBank/DDBJ databases">
        <title>Unveiling of a novel bifunctional photoreceptor, Dualchrome1, isolated from a cosmopolitan green alga.</title>
        <authorList>
            <person name="Suzuki S."/>
            <person name="Kawachi M."/>
        </authorList>
    </citation>
    <scope>NUCLEOTIDE SEQUENCE</scope>
    <source>
        <strain evidence="11">NIES 2893</strain>
    </source>
</reference>
<dbReference type="Proteomes" id="UP000660262">
    <property type="component" value="Unassembled WGS sequence"/>
</dbReference>
<dbReference type="SUPFAM" id="SSF48371">
    <property type="entry name" value="ARM repeat"/>
    <property type="match status" value="1"/>
</dbReference>
<dbReference type="OrthoDB" id="421002at2759"/>
<organism evidence="11 12">
    <name type="scientific">Pycnococcus provasolii</name>
    <dbReference type="NCBI Taxonomy" id="41880"/>
    <lineage>
        <taxon>Eukaryota</taxon>
        <taxon>Viridiplantae</taxon>
        <taxon>Chlorophyta</taxon>
        <taxon>Pseudoscourfieldiophyceae</taxon>
        <taxon>Pseudoscourfieldiales</taxon>
        <taxon>Pycnococcaceae</taxon>
        <taxon>Pycnococcus</taxon>
    </lineage>
</organism>
<keyword evidence="12" id="KW-1185">Reference proteome</keyword>
<feature type="binding site" evidence="9">
    <location>
        <position position="76"/>
    </location>
    <ligand>
        <name>Fe cation</name>
        <dbReference type="ChEBI" id="CHEBI:24875"/>
        <label>1</label>
    </ligand>
</feature>
<keyword evidence="6 9" id="KW-0408">Iron</keyword>
<evidence type="ECO:0000256" key="10">
    <source>
        <dbReference type="SAM" id="MobiDB-lite"/>
    </source>
</evidence>
<dbReference type="InterPro" id="IPR016024">
    <property type="entry name" value="ARM-type_fold"/>
</dbReference>
<comment type="pathway">
    <text evidence="2 9">Protein modification; eIF5A hypusination.</text>
</comment>
<sequence length="368" mass="39675">MSAAVDVEGTAAVVQLTLPSSSVADITQKLHDATEATPIALRHRCLFSMRNMATDIAFPVLAQTLDSEPRSQLLRHEVAYALGQMRSEKASAMLREVATNPNEHAMVRHEAAEALGAIADTSEETTQTLQALVKSPEAPRELRETAALAIRRMNKRKAEALTESANAAAPSPYLSVDPADPLDPSTSTETLEQTLLGGDDEGGISADANAEDVANDLERRYGAIFALRDRGSDDCARVLCRSLVGDVRNPSALLRHEVAYVLGQMENAEATDTLVACLSDDDEHVMVRHEAAEALGAVAASNSTCRDVARSALERFRSSAETTADAVDALIVRESCEVALDLLAREERGEFEYVYIPDTKRSVSGKRE</sequence>
<comment type="catalytic activity">
    <reaction evidence="1 9">
        <text>[eIF5A protein]-deoxyhypusine + AH2 + O2 = [eIF5A protein]-hypusine + A + H2O</text>
        <dbReference type="Rhea" id="RHEA:14101"/>
        <dbReference type="Rhea" id="RHEA-COMP:10144"/>
        <dbReference type="Rhea" id="RHEA-COMP:12592"/>
        <dbReference type="ChEBI" id="CHEBI:13193"/>
        <dbReference type="ChEBI" id="CHEBI:15377"/>
        <dbReference type="ChEBI" id="CHEBI:15379"/>
        <dbReference type="ChEBI" id="CHEBI:17499"/>
        <dbReference type="ChEBI" id="CHEBI:82657"/>
        <dbReference type="ChEBI" id="CHEBI:91175"/>
        <dbReference type="EC" id="1.14.99.29"/>
    </reaction>
</comment>
<dbReference type="InterPro" id="IPR004155">
    <property type="entry name" value="PBS_lyase_HEAT"/>
</dbReference>
<dbReference type="PANTHER" id="PTHR12697:SF5">
    <property type="entry name" value="DEOXYHYPUSINE HYDROXYLASE"/>
    <property type="match status" value="1"/>
</dbReference>
<dbReference type="AlphaFoldDB" id="A0A830HQF7"/>
<evidence type="ECO:0000256" key="4">
    <source>
        <dbReference type="ARBA" id="ARBA00022737"/>
    </source>
</evidence>
<evidence type="ECO:0000256" key="2">
    <source>
        <dbReference type="ARBA" id="ARBA00005041"/>
    </source>
</evidence>
<evidence type="ECO:0000256" key="1">
    <source>
        <dbReference type="ARBA" id="ARBA00000068"/>
    </source>
</evidence>
<evidence type="ECO:0000256" key="5">
    <source>
        <dbReference type="ARBA" id="ARBA00023002"/>
    </source>
</evidence>
<feature type="binding site" evidence="9">
    <location>
        <position position="110"/>
    </location>
    <ligand>
        <name>Fe cation</name>
        <dbReference type="ChEBI" id="CHEBI:24875"/>
        <label>1</label>
    </ligand>
</feature>
<evidence type="ECO:0000256" key="8">
    <source>
        <dbReference type="ARBA" id="ARBA00023256"/>
    </source>
</evidence>
<comment type="similarity">
    <text evidence="9">Belongs to the deoxyhypusine hydroxylase family.</text>
</comment>
<evidence type="ECO:0000313" key="11">
    <source>
        <dbReference type="EMBL" id="GHP07671.1"/>
    </source>
</evidence>
<feature type="binding site" evidence="9">
    <location>
        <position position="257"/>
    </location>
    <ligand>
        <name>Fe cation</name>
        <dbReference type="ChEBI" id="CHEBI:24875"/>
        <label>2</label>
    </ligand>
</feature>
<evidence type="ECO:0000256" key="7">
    <source>
        <dbReference type="ARBA" id="ARBA00023033"/>
    </source>
</evidence>
<feature type="binding site" evidence="9">
    <location>
        <position position="290"/>
    </location>
    <ligand>
        <name>Fe cation</name>
        <dbReference type="ChEBI" id="CHEBI:24875"/>
        <label>2</label>
    </ligand>
</feature>
<dbReference type="UniPathway" id="UPA00354"/>
<feature type="binding site" evidence="9">
    <location>
        <position position="256"/>
    </location>
    <ligand>
        <name>Fe cation</name>
        <dbReference type="ChEBI" id="CHEBI:24875"/>
        <label>2</label>
    </ligand>
</feature>
<keyword evidence="4" id="KW-0677">Repeat</keyword>
<dbReference type="PANTHER" id="PTHR12697">
    <property type="entry name" value="PBS LYASE HEAT-LIKE PROTEIN"/>
    <property type="match status" value="1"/>
</dbReference>
<keyword evidence="3 9" id="KW-0479">Metal-binding</keyword>
<protein>
    <recommendedName>
        <fullName evidence="9">Deoxyhypusine hydroxylase</fullName>
        <shortName evidence="9">DOHH</shortName>
        <ecNumber evidence="9">1.14.99.29</ecNumber>
    </recommendedName>
    <alternativeName>
        <fullName evidence="9">Deoxyhypusine dioxygenase</fullName>
    </alternativeName>
    <alternativeName>
        <fullName evidence="9">Deoxyhypusine monooxygenase</fullName>
    </alternativeName>
</protein>
<dbReference type="GO" id="GO:0046872">
    <property type="term" value="F:metal ion binding"/>
    <property type="evidence" value="ECO:0007669"/>
    <property type="project" value="UniProtKB-KW"/>
</dbReference>
<dbReference type="SMART" id="SM00567">
    <property type="entry name" value="EZ_HEAT"/>
    <property type="match status" value="7"/>
</dbReference>
<keyword evidence="8 9" id="KW-0386">Hypusine biosynthesis</keyword>
<feature type="region of interest" description="Disordered" evidence="10">
    <location>
        <begin position="161"/>
        <end position="190"/>
    </location>
</feature>
<evidence type="ECO:0000313" key="12">
    <source>
        <dbReference type="Proteomes" id="UP000660262"/>
    </source>
</evidence>
<dbReference type="Pfam" id="PF13646">
    <property type="entry name" value="HEAT_2"/>
    <property type="match status" value="1"/>
</dbReference>
<proteinExistence type="inferred from homology"/>
<dbReference type="Gene3D" id="1.25.10.10">
    <property type="entry name" value="Leucine-rich Repeat Variant"/>
    <property type="match status" value="2"/>
</dbReference>
<gene>
    <name evidence="11" type="ORF">PPROV_000641300</name>
</gene>
<evidence type="ECO:0000256" key="9">
    <source>
        <dbReference type="HAMAP-Rule" id="MF_03101"/>
    </source>
</evidence>
<accession>A0A830HQF7</accession>
<comment type="function">
    <text evidence="9">Catalyzes the hydroxylation of the N(6)-(4-aminobutyl)-L-lysine intermediate to form hypusine, an essential post-translational modification only found in mature eIF-5A factor.</text>
</comment>